<name>A0AAD7DI65_MYCRO</name>
<comment type="caution">
    <text evidence="2">The sequence shown here is derived from an EMBL/GenBank/DDBJ whole genome shotgun (WGS) entry which is preliminary data.</text>
</comment>
<dbReference type="AlphaFoldDB" id="A0AAD7DI65"/>
<sequence length="217" mass="23932">MVSGANQHGKCEGREIKVKWKTSDAGSGSFFLSGKRKEKTGNVEHLSITDPQSNMPEYAERWRHTVSLVPIVGWPTAKPPQLDPRSPPAPTPSLPTPSFDGNVNGISHHRFCSGGFPSSRLFSSGNGAFSAASADTFQANPFSRKCVKLKTLGGRFQKTWLKWPFRSGAGSLYADALKTPVNTYSYIEQNSYYIEWFISAAVKRTESGHMASIDQWQ</sequence>
<feature type="compositionally biased region" description="Pro residues" evidence="1">
    <location>
        <begin position="77"/>
        <end position="95"/>
    </location>
</feature>
<reference evidence="2" key="1">
    <citation type="submission" date="2023-03" db="EMBL/GenBank/DDBJ databases">
        <title>Massive genome expansion in bonnet fungi (Mycena s.s.) driven by repeated elements and novel gene families across ecological guilds.</title>
        <authorList>
            <consortium name="Lawrence Berkeley National Laboratory"/>
            <person name="Harder C.B."/>
            <person name="Miyauchi S."/>
            <person name="Viragh M."/>
            <person name="Kuo A."/>
            <person name="Thoen E."/>
            <person name="Andreopoulos B."/>
            <person name="Lu D."/>
            <person name="Skrede I."/>
            <person name="Drula E."/>
            <person name="Henrissat B."/>
            <person name="Morin E."/>
            <person name="Kohler A."/>
            <person name="Barry K."/>
            <person name="LaButti K."/>
            <person name="Morin E."/>
            <person name="Salamov A."/>
            <person name="Lipzen A."/>
            <person name="Mereny Z."/>
            <person name="Hegedus B."/>
            <person name="Baldrian P."/>
            <person name="Stursova M."/>
            <person name="Weitz H."/>
            <person name="Taylor A."/>
            <person name="Grigoriev I.V."/>
            <person name="Nagy L.G."/>
            <person name="Martin F."/>
            <person name="Kauserud H."/>
        </authorList>
    </citation>
    <scope>NUCLEOTIDE SEQUENCE</scope>
    <source>
        <strain evidence="2">CBHHK067</strain>
    </source>
</reference>
<organism evidence="2 3">
    <name type="scientific">Mycena rosella</name>
    <name type="common">Pink bonnet</name>
    <name type="synonym">Agaricus rosellus</name>
    <dbReference type="NCBI Taxonomy" id="1033263"/>
    <lineage>
        <taxon>Eukaryota</taxon>
        <taxon>Fungi</taxon>
        <taxon>Dikarya</taxon>
        <taxon>Basidiomycota</taxon>
        <taxon>Agaricomycotina</taxon>
        <taxon>Agaricomycetes</taxon>
        <taxon>Agaricomycetidae</taxon>
        <taxon>Agaricales</taxon>
        <taxon>Marasmiineae</taxon>
        <taxon>Mycenaceae</taxon>
        <taxon>Mycena</taxon>
    </lineage>
</organism>
<accession>A0AAD7DI65</accession>
<dbReference type="EMBL" id="JARKIE010000053">
    <property type="protein sequence ID" value="KAJ7692282.1"/>
    <property type="molecule type" value="Genomic_DNA"/>
</dbReference>
<dbReference type="Proteomes" id="UP001221757">
    <property type="component" value="Unassembled WGS sequence"/>
</dbReference>
<protein>
    <submittedName>
        <fullName evidence="2">Uncharacterized protein</fullName>
    </submittedName>
</protein>
<keyword evidence="3" id="KW-1185">Reference proteome</keyword>
<evidence type="ECO:0000256" key="1">
    <source>
        <dbReference type="SAM" id="MobiDB-lite"/>
    </source>
</evidence>
<evidence type="ECO:0000313" key="3">
    <source>
        <dbReference type="Proteomes" id="UP001221757"/>
    </source>
</evidence>
<proteinExistence type="predicted"/>
<evidence type="ECO:0000313" key="2">
    <source>
        <dbReference type="EMBL" id="KAJ7692282.1"/>
    </source>
</evidence>
<feature type="region of interest" description="Disordered" evidence="1">
    <location>
        <begin position="77"/>
        <end position="96"/>
    </location>
</feature>
<gene>
    <name evidence="2" type="ORF">B0H17DRAFT_1133285</name>
</gene>